<keyword evidence="4" id="KW-0808">Transferase</keyword>
<dbReference type="GO" id="GO:0017061">
    <property type="term" value="F:S-methyl-5-thioadenosine phosphorylase activity"/>
    <property type="evidence" value="ECO:0007669"/>
    <property type="project" value="UniProtKB-EC"/>
</dbReference>
<comment type="catalytic activity">
    <reaction evidence="9">
        <text>adenosine + phosphate = alpha-D-ribose 1-phosphate + adenine</text>
        <dbReference type="Rhea" id="RHEA:27642"/>
        <dbReference type="ChEBI" id="CHEBI:16335"/>
        <dbReference type="ChEBI" id="CHEBI:16708"/>
        <dbReference type="ChEBI" id="CHEBI:43474"/>
        <dbReference type="ChEBI" id="CHEBI:57720"/>
        <dbReference type="EC" id="2.4.2.1"/>
    </reaction>
    <physiologicalReaction direction="left-to-right" evidence="9">
        <dbReference type="Rhea" id="RHEA:27643"/>
    </physiologicalReaction>
</comment>
<dbReference type="InterPro" id="IPR011324">
    <property type="entry name" value="Cytotoxic_necrot_fac-like_cat"/>
</dbReference>
<comment type="similarity">
    <text evidence="3 11">Belongs to the purine nucleoside phosphorylase YfiH/LACC1 family.</text>
</comment>
<evidence type="ECO:0000256" key="2">
    <source>
        <dbReference type="ARBA" id="ARBA00003215"/>
    </source>
</evidence>
<keyword evidence="5" id="KW-0479">Metal-binding</keyword>
<evidence type="ECO:0000256" key="7">
    <source>
        <dbReference type="ARBA" id="ARBA00022833"/>
    </source>
</evidence>
<evidence type="ECO:0000256" key="8">
    <source>
        <dbReference type="ARBA" id="ARBA00047989"/>
    </source>
</evidence>
<proteinExistence type="inferred from homology"/>
<evidence type="ECO:0000256" key="1">
    <source>
        <dbReference type="ARBA" id="ARBA00000553"/>
    </source>
</evidence>
<dbReference type="CDD" id="cd16833">
    <property type="entry name" value="YfiH"/>
    <property type="match status" value="1"/>
</dbReference>
<dbReference type="AlphaFoldDB" id="Q0QM07"/>
<dbReference type="InterPro" id="IPR003730">
    <property type="entry name" value="Cu_polyphenol_OxRdtase"/>
</dbReference>
<comment type="catalytic activity">
    <reaction evidence="8">
        <text>adenosine + H2O + H(+) = inosine + NH4(+)</text>
        <dbReference type="Rhea" id="RHEA:24408"/>
        <dbReference type="ChEBI" id="CHEBI:15377"/>
        <dbReference type="ChEBI" id="CHEBI:15378"/>
        <dbReference type="ChEBI" id="CHEBI:16335"/>
        <dbReference type="ChEBI" id="CHEBI:17596"/>
        <dbReference type="ChEBI" id="CHEBI:28938"/>
        <dbReference type="EC" id="3.5.4.4"/>
    </reaction>
    <physiologicalReaction direction="left-to-right" evidence="8">
        <dbReference type="Rhea" id="RHEA:24409"/>
    </physiologicalReaction>
</comment>
<dbReference type="NCBIfam" id="TIGR00726">
    <property type="entry name" value="peptidoglycan editing factor PgeF"/>
    <property type="match status" value="1"/>
</dbReference>
<dbReference type="Pfam" id="PF02578">
    <property type="entry name" value="Cu-oxidase_4"/>
    <property type="match status" value="1"/>
</dbReference>
<dbReference type="Gene3D" id="3.60.140.10">
    <property type="entry name" value="CNF1/YfiH-like putative cysteine hydrolases"/>
    <property type="match status" value="1"/>
</dbReference>
<evidence type="ECO:0000313" key="12">
    <source>
        <dbReference type="EMBL" id="ABB92254.1"/>
    </source>
</evidence>
<dbReference type="GO" id="GO:0016787">
    <property type="term" value="F:hydrolase activity"/>
    <property type="evidence" value="ECO:0007669"/>
    <property type="project" value="UniProtKB-KW"/>
</dbReference>
<dbReference type="PANTHER" id="PTHR30616:SF2">
    <property type="entry name" value="PURINE NUCLEOSIDE PHOSPHORYLASE LACC1"/>
    <property type="match status" value="1"/>
</dbReference>
<organism evidence="12">
    <name type="scientific">uncultured marine type-A Synechococcus 5B2</name>
    <dbReference type="NCBI Taxonomy" id="359140"/>
    <lineage>
        <taxon>Bacteria</taxon>
        <taxon>Bacillati</taxon>
        <taxon>Cyanobacteriota</taxon>
        <taxon>Cyanophyceae</taxon>
        <taxon>Synechococcales</taxon>
        <taxon>Synechococcaceae</taxon>
        <taxon>Synechococcus</taxon>
        <taxon>environmental samples</taxon>
    </lineage>
</organism>
<evidence type="ECO:0000256" key="9">
    <source>
        <dbReference type="ARBA" id="ARBA00048968"/>
    </source>
</evidence>
<sequence>MMDAADPFDRPDSGFNHLDGWTWIGCYGGYYLQSNQLNAAGFEHGFFTRRWQGRGPDELAGYISAGISVHRPQQIHSGVVLEASQAQCAPWPEADGLVSDRGGQSLWVCGADCTPVLIADPGTGHTAACHAGWRGVAAGILITALDRLVERGARREDLVIALGPAVSGACYQVGEEVVQAVSTAIPGKASLSKTGALLADGQPGRHRLDIRTAARLQLQGAGIAAERIAHCPLCTVSEPELFHSWRRDQVKAVQWSGIVAQAPT</sequence>
<keyword evidence="6" id="KW-0378">Hydrolase</keyword>
<evidence type="ECO:0000256" key="3">
    <source>
        <dbReference type="ARBA" id="ARBA00007353"/>
    </source>
</evidence>
<protein>
    <recommendedName>
        <fullName evidence="11">Purine nucleoside phosphorylase</fullName>
    </recommendedName>
</protein>
<dbReference type="SUPFAM" id="SSF64438">
    <property type="entry name" value="CNF1/YfiH-like putative cysteine hydrolases"/>
    <property type="match status" value="1"/>
</dbReference>
<comment type="catalytic activity">
    <reaction evidence="1">
        <text>inosine + phosphate = alpha-D-ribose 1-phosphate + hypoxanthine</text>
        <dbReference type="Rhea" id="RHEA:27646"/>
        <dbReference type="ChEBI" id="CHEBI:17368"/>
        <dbReference type="ChEBI" id="CHEBI:17596"/>
        <dbReference type="ChEBI" id="CHEBI:43474"/>
        <dbReference type="ChEBI" id="CHEBI:57720"/>
        <dbReference type="EC" id="2.4.2.1"/>
    </reaction>
    <physiologicalReaction direction="left-to-right" evidence="1">
        <dbReference type="Rhea" id="RHEA:27647"/>
    </physiologicalReaction>
</comment>
<dbReference type="GO" id="GO:0005507">
    <property type="term" value="F:copper ion binding"/>
    <property type="evidence" value="ECO:0007669"/>
    <property type="project" value="TreeGrafter"/>
</dbReference>
<accession>Q0QM07</accession>
<reference evidence="12" key="1">
    <citation type="journal article" date="2006" name="Mar. Ecol. Prog. Ser.">
        <title>Gene diversity and organization in rbcL-containing genome fragments from uncultivated Synechococcus in the Gulf of Mexico.</title>
        <authorList>
            <person name="John D.E."/>
            <person name="Wawrik B."/>
            <person name="Tabita F.R."/>
            <person name="Paul J.H."/>
        </authorList>
    </citation>
    <scope>NUCLEOTIDE SEQUENCE</scope>
</reference>
<evidence type="ECO:0000256" key="5">
    <source>
        <dbReference type="ARBA" id="ARBA00022723"/>
    </source>
</evidence>
<comment type="function">
    <text evidence="2">Purine nucleoside enzyme that catalyzes the phosphorolysis of adenosine and inosine nucleosides, yielding D-ribose 1-phosphate and the respective free bases, adenine and hypoxanthine. Also catalyzes the phosphorolysis of S-methyl-5'-thioadenosine into adenine and S-methyl-5-thio-alpha-D-ribose 1-phosphate. Also has adenosine deaminase activity.</text>
</comment>
<evidence type="ECO:0000256" key="4">
    <source>
        <dbReference type="ARBA" id="ARBA00022679"/>
    </source>
</evidence>
<comment type="catalytic activity">
    <reaction evidence="10">
        <text>S-methyl-5'-thioadenosine + phosphate = 5-(methylsulfanyl)-alpha-D-ribose 1-phosphate + adenine</text>
        <dbReference type="Rhea" id="RHEA:11852"/>
        <dbReference type="ChEBI" id="CHEBI:16708"/>
        <dbReference type="ChEBI" id="CHEBI:17509"/>
        <dbReference type="ChEBI" id="CHEBI:43474"/>
        <dbReference type="ChEBI" id="CHEBI:58533"/>
        <dbReference type="EC" id="2.4.2.28"/>
    </reaction>
    <physiologicalReaction direction="left-to-right" evidence="10">
        <dbReference type="Rhea" id="RHEA:11853"/>
    </physiologicalReaction>
</comment>
<evidence type="ECO:0000256" key="6">
    <source>
        <dbReference type="ARBA" id="ARBA00022801"/>
    </source>
</evidence>
<dbReference type="EMBL" id="DQ284920">
    <property type="protein sequence ID" value="ABB92254.1"/>
    <property type="molecule type" value="Genomic_DNA"/>
</dbReference>
<evidence type="ECO:0000256" key="10">
    <source>
        <dbReference type="ARBA" id="ARBA00049893"/>
    </source>
</evidence>
<evidence type="ECO:0000256" key="11">
    <source>
        <dbReference type="RuleBase" id="RU361274"/>
    </source>
</evidence>
<dbReference type="InterPro" id="IPR038371">
    <property type="entry name" value="Cu_polyphenol_OxRdtase_sf"/>
</dbReference>
<keyword evidence="7" id="KW-0862">Zinc</keyword>
<dbReference type="PANTHER" id="PTHR30616">
    <property type="entry name" value="UNCHARACTERIZED PROTEIN YFIH"/>
    <property type="match status" value="1"/>
</dbReference>
<name>Q0QM07_9SYNE</name>